<feature type="compositionally biased region" description="Low complexity" evidence="1">
    <location>
        <begin position="1"/>
        <end position="12"/>
    </location>
</feature>
<dbReference type="Ensembl" id="ENSJJAT00000029152.1">
    <property type="protein sequence ID" value="ENSJJAP00000022583.1"/>
    <property type="gene ID" value="ENSJJAG00000022605.1"/>
</dbReference>
<dbReference type="GeneTree" id="ENSGT00390000009255"/>
<dbReference type="Pfam" id="PF00929">
    <property type="entry name" value="RNase_T"/>
    <property type="match status" value="1"/>
</dbReference>
<evidence type="ECO:0000256" key="1">
    <source>
        <dbReference type="SAM" id="MobiDB-lite"/>
    </source>
</evidence>
<reference evidence="3" key="2">
    <citation type="submission" date="2025-09" db="UniProtKB">
        <authorList>
            <consortium name="Ensembl"/>
        </authorList>
    </citation>
    <scope>IDENTIFICATION</scope>
</reference>
<dbReference type="AlphaFoldDB" id="A0A8C5P4K4"/>
<dbReference type="InterPro" id="IPR036397">
    <property type="entry name" value="RNaseH_sf"/>
</dbReference>
<protein>
    <recommendedName>
        <fullName evidence="2">Exonuclease domain-containing protein</fullName>
    </recommendedName>
</protein>
<keyword evidence="4" id="KW-1185">Reference proteome</keyword>
<accession>A0A8C5P4K4</accession>
<dbReference type="Proteomes" id="UP000694385">
    <property type="component" value="Unassembled WGS sequence"/>
</dbReference>
<feature type="region of interest" description="Disordered" evidence="1">
    <location>
        <begin position="1"/>
        <end position="28"/>
    </location>
</feature>
<dbReference type="Gene3D" id="3.30.420.10">
    <property type="entry name" value="Ribonuclease H-like superfamily/Ribonuclease H"/>
    <property type="match status" value="1"/>
</dbReference>
<feature type="domain" description="Exonuclease" evidence="2">
    <location>
        <begin position="44"/>
        <end position="76"/>
    </location>
</feature>
<dbReference type="InterPro" id="IPR013520">
    <property type="entry name" value="Ribonucl_H"/>
</dbReference>
<evidence type="ECO:0000313" key="3">
    <source>
        <dbReference type="Ensembl" id="ENSJJAP00000022583.1"/>
    </source>
</evidence>
<name>A0A8C5P4K4_JACJA</name>
<evidence type="ECO:0000313" key="4">
    <source>
        <dbReference type="Proteomes" id="UP000694385"/>
    </source>
</evidence>
<reference evidence="3" key="1">
    <citation type="submission" date="2025-08" db="UniProtKB">
        <authorList>
            <consortium name="Ensembl"/>
        </authorList>
    </citation>
    <scope>IDENTIFICATION</scope>
</reference>
<dbReference type="SUPFAM" id="SSF53098">
    <property type="entry name" value="Ribonuclease H-like"/>
    <property type="match status" value="1"/>
</dbReference>
<evidence type="ECO:0000259" key="2">
    <source>
        <dbReference type="Pfam" id="PF00929"/>
    </source>
</evidence>
<dbReference type="GO" id="GO:0003676">
    <property type="term" value="F:nucleic acid binding"/>
    <property type="evidence" value="ECO:0007669"/>
    <property type="project" value="InterPro"/>
</dbReference>
<proteinExistence type="predicted"/>
<organism evidence="3 4">
    <name type="scientific">Jaculus jaculus</name>
    <name type="common">Lesser Egyptian jerboa</name>
    <dbReference type="NCBI Taxonomy" id="51337"/>
    <lineage>
        <taxon>Eukaryota</taxon>
        <taxon>Metazoa</taxon>
        <taxon>Chordata</taxon>
        <taxon>Craniata</taxon>
        <taxon>Vertebrata</taxon>
        <taxon>Euteleostomi</taxon>
        <taxon>Mammalia</taxon>
        <taxon>Eutheria</taxon>
        <taxon>Euarchontoglires</taxon>
        <taxon>Glires</taxon>
        <taxon>Rodentia</taxon>
        <taxon>Myomorpha</taxon>
        <taxon>Dipodoidea</taxon>
        <taxon>Dipodidae</taxon>
        <taxon>Dipodinae</taxon>
        <taxon>Jaculus</taxon>
    </lineage>
</organism>
<dbReference type="InterPro" id="IPR012337">
    <property type="entry name" value="RNaseH-like_sf"/>
</dbReference>
<sequence length="109" mass="11961">MRGGSLSSRLLRGAGGSHGQFGARGIRGGSPSMVAGESMAQRMVWVDLEMTGLDIEKDQIIEMACLITDSGLNILAEELQCYRNNIFKNKTDEKKRKIIEKGENEKTVS</sequence>